<dbReference type="GO" id="GO:0005768">
    <property type="term" value="C:endosome"/>
    <property type="evidence" value="ECO:0007669"/>
    <property type="project" value="TreeGrafter"/>
</dbReference>
<feature type="region of interest" description="Disordered" evidence="1">
    <location>
        <begin position="133"/>
        <end position="153"/>
    </location>
</feature>
<protein>
    <submittedName>
        <fullName evidence="2">AAA-ATPase Vps4-associated protein 1-domain-containing protein</fullName>
    </submittedName>
</protein>
<evidence type="ECO:0000256" key="1">
    <source>
        <dbReference type="SAM" id="MobiDB-lite"/>
    </source>
</evidence>
<name>A0A1Y2FGH9_PROLT</name>
<accession>A0A1Y2FGH9</accession>
<dbReference type="OrthoDB" id="2158714at2759"/>
<dbReference type="Proteomes" id="UP000193685">
    <property type="component" value="Unassembled WGS sequence"/>
</dbReference>
<keyword evidence="3" id="KW-1185">Reference proteome</keyword>
<dbReference type="GO" id="GO:0007034">
    <property type="term" value="P:vacuolar transport"/>
    <property type="evidence" value="ECO:0007669"/>
    <property type="project" value="TreeGrafter"/>
</dbReference>
<dbReference type="GeneID" id="63787749"/>
<dbReference type="PANTHER" id="PTHR28218:SF1">
    <property type="entry name" value="VPS4-ASSOCIATED PROTEIN 1"/>
    <property type="match status" value="1"/>
</dbReference>
<dbReference type="Pfam" id="PF08432">
    <property type="entry name" value="Vfa1"/>
    <property type="match status" value="1"/>
</dbReference>
<dbReference type="InterPro" id="IPR013640">
    <property type="entry name" value="Vfa1"/>
</dbReference>
<sequence>MATAAPAGPHINHYRLRRVASSAEKSCSICYKPTDCVLISTDSKDWFYVCQSHLVAGFATPIAAPAAVAKPDDKAKLEAEIAKVKKEYEAKEAQKKADKEKEEKGGSWMPSVGGLISKAASGVVQAIQPAATPTTMTPPAAVVVPEPKDYGKS</sequence>
<feature type="compositionally biased region" description="Low complexity" evidence="1">
    <location>
        <begin position="133"/>
        <end position="145"/>
    </location>
</feature>
<evidence type="ECO:0000313" key="2">
    <source>
        <dbReference type="EMBL" id="ORY83050.1"/>
    </source>
</evidence>
<reference evidence="2 3" key="1">
    <citation type="submission" date="2016-07" db="EMBL/GenBank/DDBJ databases">
        <title>Pervasive Adenine N6-methylation of Active Genes in Fungi.</title>
        <authorList>
            <consortium name="DOE Joint Genome Institute"/>
            <person name="Mondo S.J."/>
            <person name="Dannebaum R.O."/>
            <person name="Kuo R.C."/>
            <person name="Labutti K."/>
            <person name="Haridas S."/>
            <person name="Kuo A."/>
            <person name="Salamov A."/>
            <person name="Ahrendt S.R."/>
            <person name="Lipzen A."/>
            <person name="Sullivan W."/>
            <person name="Andreopoulos W.B."/>
            <person name="Clum A."/>
            <person name="Lindquist E."/>
            <person name="Daum C."/>
            <person name="Ramamoorthy G.K."/>
            <person name="Gryganskyi A."/>
            <person name="Culley D."/>
            <person name="Magnuson J.K."/>
            <person name="James T.Y."/>
            <person name="O'Malley M.A."/>
            <person name="Stajich J.E."/>
            <person name="Spatafora J.W."/>
            <person name="Visel A."/>
            <person name="Grigoriev I.V."/>
        </authorList>
    </citation>
    <scope>NUCLEOTIDE SEQUENCE [LARGE SCALE GENOMIC DNA]</scope>
    <source>
        <strain evidence="2 3">12-1054</strain>
    </source>
</reference>
<evidence type="ECO:0000313" key="3">
    <source>
        <dbReference type="Proteomes" id="UP000193685"/>
    </source>
</evidence>
<gene>
    <name evidence="2" type="ORF">BCR37DRAFT_392410</name>
</gene>
<feature type="compositionally biased region" description="Basic and acidic residues" evidence="1">
    <location>
        <begin position="88"/>
        <end position="105"/>
    </location>
</feature>
<dbReference type="AlphaFoldDB" id="A0A1Y2FGH9"/>
<feature type="region of interest" description="Disordered" evidence="1">
    <location>
        <begin position="88"/>
        <end position="110"/>
    </location>
</feature>
<dbReference type="RefSeq" id="XP_040725631.1">
    <property type="nucleotide sequence ID" value="XM_040871150.1"/>
</dbReference>
<proteinExistence type="predicted"/>
<comment type="caution">
    <text evidence="2">The sequence shown here is derived from an EMBL/GenBank/DDBJ whole genome shotgun (WGS) entry which is preliminary data.</text>
</comment>
<dbReference type="EMBL" id="MCFI01000008">
    <property type="protein sequence ID" value="ORY83050.1"/>
    <property type="molecule type" value="Genomic_DNA"/>
</dbReference>
<dbReference type="PANTHER" id="PTHR28218">
    <property type="entry name" value="VPS4-ASSOCIATED PROTEIN 1"/>
    <property type="match status" value="1"/>
</dbReference>
<organism evidence="2 3">
    <name type="scientific">Protomyces lactucae-debilis</name>
    <dbReference type="NCBI Taxonomy" id="2754530"/>
    <lineage>
        <taxon>Eukaryota</taxon>
        <taxon>Fungi</taxon>
        <taxon>Dikarya</taxon>
        <taxon>Ascomycota</taxon>
        <taxon>Taphrinomycotina</taxon>
        <taxon>Taphrinomycetes</taxon>
        <taxon>Taphrinales</taxon>
        <taxon>Protomycetaceae</taxon>
        <taxon>Protomyces</taxon>
    </lineage>
</organism>